<dbReference type="SUPFAM" id="SSF52799">
    <property type="entry name" value="(Phosphotyrosine protein) phosphatases II"/>
    <property type="match status" value="1"/>
</dbReference>
<dbReference type="GO" id="GO:0016787">
    <property type="term" value="F:hydrolase activity"/>
    <property type="evidence" value="ECO:0007669"/>
    <property type="project" value="InterPro"/>
</dbReference>
<dbReference type="InterPro" id="IPR029021">
    <property type="entry name" value="Prot-tyrosine_phosphatase-like"/>
</dbReference>
<dbReference type="RefSeq" id="WP_003783469.1">
    <property type="nucleotide sequence ID" value="NZ_GL870929.1"/>
</dbReference>
<gene>
    <name evidence="2" type="ORF">HMPREF9098_1668</name>
</gene>
<dbReference type="NCBIfam" id="TIGR01244">
    <property type="entry name" value="TIGR01244 family sulfur transferase"/>
    <property type="match status" value="1"/>
</dbReference>
<dbReference type="HOGENOM" id="CLU_105726_3_0_4"/>
<evidence type="ECO:0000313" key="3">
    <source>
        <dbReference type="Proteomes" id="UP000004088"/>
    </source>
</evidence>
<name>F0F0N3_9NEIS</name>
<dbReference type="InterPro" id="IPR005939">
    <property type="entry name" value="BLH_phosphatase-like"/>
</dbReference>
<evidence type="ECO:0000259" key="1">
    <source>
        <dbReference type="Pfam" id="PF04273"/>
    </source>
</evidence>
<dbReference type="STRING" id="888741.HMPREF9098_1668"/>
<dbReference type="EMBL" id="AEWV01000030">
    <property type="protein sequence ID" value="EGC16865.1"/>
    <property type="molecule type" value="Genomic_DNA"/>
</dbReference>
<comment type="caution">
    <text evidence="2">The sequence shown here is derived from an EMBL/GenBank/DDBJ whole genome shotgun (WGS) entry which is preliminary data.</text>
</comment>
<organism evidence="2 3">
    <name type="scientific">Kingella denitrificans ATCC 33394</name>
    <dbReference type="NCBI Taxonomy" id="888741"/>
    <lineage>
        <taxon>Bacteria</taxon>
        <taxon>Pseudomonadati</taxon>
        <taxon>Pseudomonadota</taxon>
        <taxon>Betaproteobacteria</taxon>
        <taxon>Neisseriales</taxon>
        <taxon>Neisseriaceae</taxon>
        <taxon>Kingella</taxon>
    </lineage>
</organism>
<accession>F0F0N3</accession>
<dbReference type="AlphaFoldDB" id="F0F0N3"/>
<feature type="domain" description="Beta-lactamase hydrolase-like protein phosphatase-like" evidence="1">
    <location>
        <begin position="6"/>
        <end position="111"/>
    </location>
</feature>
<dbReference type="Proteomes" id="UP000004088">
    <property type="component" value="Unassembled WGS sequence"/>
</dbReference>
<protein>
    <submittedName>
        <fullName evidence="2">TIGR01244 family protein</fullName>
    </submittedName>
</protein>
<proteinExistence type="predicted"/>
<sequence>MALEKIADYLYVSKQLNERFAKQAAQIGIKTVICNRPDGEEEGQPSFETVKEWLHQYGIEHVVYMPMVMEQINDADLQHFQETVAKSPAPILAYCRTGTRSAMMWALNQAKRGVEVNSLIRAADLAGINLEPHRERLNAVYQKRG</sequence>
<dbReference type="Pfam" id="PF04273">
    <property type="entry name" value="BLH_phosphatase"/>
    <property type="match status" value="1"/>
</dbReference>
<keyword evidence="3" id="KW-1185">Reference proteome</keyword>
<dbReference type="Gene3D" id="3.90.190.10">
    <property type="entry name" value="Protein tyrosine phosphatase superfamily"/>
    <property type="match status" value="1"/>
</dbReference>
<evidence type="ECO:0000313" key="2">
    <source>
        <dbReference type="EMBL" id="EGC16865.1"/>
    </source>
</evidence>
<reference evidence="2 3" key="1">
    <citation type="submission" date="2011-01" db="EMBL/GenBank/DDBJ databases">
        <authorList>
            <person name="Muzny D."/>
            <person name="Qin X."/>
            <person name="Deng J."/>
            <person name="Jiang H."/>
            <person name="Liu Y."/>
            <person name="Qu J."/>
            <person name="Song X.-Z."/>
            <person name="Zhang L."/>
            <person name="Thornton R."/>
            <person name="Coyle M."/>
            <person name="Francisco L."/>
            <person name="Jackson L."/>
            <person name="Javaid M."/>
            <person name="Korchina V."/>
            <person name="Kovar C."/>
            <person name="Mata R."/>
            <person name="Mathew T."/>
            <person name="Ngo R."/>
            <person name="Nguyen L."/>
            <person name="Nguyen N."/>
            <person name="Okwuonu G."/>
            <person name="Ongeri F."/>
            <person name="Pham C."/>
            <person name="Simmons D."/>
            <person name="Wilczek-Boney K."/>
            <person name="Hale W."/>
            <person name="Jakkamsetti A."/>
            <person name="Pham P."/>
            <person name="Ruth R."/>
            <person name="San Lucas F."/>
            <person name="Warren J."/>
            <person name="Zhang J."/>
            <person name="Zhao Z."/>
            <person name="Zhou C."/>
            <person name="Zhu D."/>
            <person name="Lee S."/>
            <person name="Bess C."/>
            <person name="Blankenburg K."/>
            <person name="Forbes L."/>
            <person name="Fu Q."/>
            <person name="Gubbala S."/>
            <person name="Hirani K."/>
            <person name="Jayaseelan J.C."/>
            <person name="Lara F."/>
            <person name="Munidasa M."/>
            <person name="Palculict T."/>
            <person name="Patil S."/>
            <person name="Pu L.-L."/>
            <person name="Saada N."/>
            <person name="Tang L."/>
            <person name="Weissenberger G."/>
            <person name="Zhu Y."/>
            <person name="Hemphill L."/>
            <person name="Shang Y."/>
            <person name="Youmans B."/>
            <person name="Ayvaz T."/>
            <person name="Ross M."/>
            <person name="Santibanez J."/>
            <person name="Aqrawi P."/>
            <person name="Gross S."/>
            <person name="Joshi V."/>
            <person name="Fowler G."/>
            <person name="Nazareth L."/>
            <person name="Reid J."/>
            <person name="Worley K."/>
            <person name="Petrosino J."/>
            <person name="Highlander S."/>
            <person name="Gibbs R."/>
        </authorList>
    </citation>
    <scope>NUCLEOTIDE SEQUENCE [LARGE SCALE GENOMIC DNA]</scope>
    <source>
        <strain evidence="2 3">ATCC 33394</strain>
    </source>
</reference>